<feature type="compositionally biased region" description="Basic and acidic residues" evidence="1">
    <location>
        <begin position="89"/>
        <end position="107"/>
    </location>
</feature>
<gene>
    <name evidence="2" type="ORF">GN244_ATG10433</name>
    <name evidence="3" type="ORF">GN958_ATG14300</name>
</gene>
<feature type="region of interest" description="Disordered" evidence="1">
    <location>
        <begin position="1"/>
        <end position="107"/>
    </location>
</feature>
<evidence type="ECO:0000313" key="2">
    <source>
        <dbReference type="EMBL" id="KAF4037694.1"/>
    </source>
</evidence>
<organism evidence="2 4">
    <name type="scientific">Phytophthora infestans</name>
    <name type="common">Potato late blight agent</name>
    <name type="synonym">Botrytis infestans</name>
    <dbReference type="NCBI Taxonomy" id="4787"/>
    <lineage>
        <taxon>Eukaryota</taxon>
        <taxon>Sar</taxon>
        <taxon>Stramenopiles</taxon>
        <taxon>Oomycota</taxon>
        <taxon>Peronosporomycetes</taxon>
        <taxon>Peronosporales</taxon>
        <taxon>Peronosporaceae</taxon>
        <taxon>Phytophthora</taxon>
    </lineage>
</organism>
<comment type="caution">
    <text evidence="2">The sequence shown here is derived from an EMBL/GenBank/DDBJ whole genome shotgun (WGS) entry which is preliminary data.</text>
</comment>
<accession>A0A833T6G7</accession>
<feature type="compositionally biased region" description="Basic and acidic residues" evidence="1">
    <location>
        <begin position="60"/>
        <end position="74"/>
    </location>
</feature>
<reference evidence="2" key="1">
    <citation type="submission" date="2020-04" db="EMBL/GenBank/DDBJ databases">
        <title>Hybrid Assembly of Korean Phytophthora infestans isolates.</title>
        <authorList>
            <person name="Prokchorchik M."/>
            <person name="Lee Y."/>
            <person name="Seo J."/>
            <person name="Cho J.-H."/>
            <person name="Park Y.-E."/>
            <person name="Jang D.-C."/>
            <person name="Im J.-S."/>
            <person name="Choi J.-G."/>
            <person name="Park H.-J."/>
            <person name="Lee G.-B."/>
            <person name="Lee Y.-G."/>
            <person name="Hong S.-Y."/>
            <person name="Cho K."/>
            <person name="Sohn K.H."/>
        </authorList>
    </citation>
    <scope>NUCLEOTIDE SEQUENCE</scope>
    <source>
        <strain evidence="2">KR_1_A1</strain>
        <strain evidence="3">KR_2_A2</strain>
    </source>
</reference>
<evidence type="ECO:0000313" key="4">
    <source>
        <dbReference type="Proteomes" id="UP000602510"/>
    </source>
</evidence>
<feature type="compositionally biased region" description="Basic and acidic residues" evidence="1">
    <location>
        <begin position="1"/>
        <end position="16"/>
    </location>
</feature>
<dbReference type="EMBL" id="JAACNO010001937">
    <property type="protein sequence ID" value="KAF4136484.1"/>
    <property type="molecule type" value="Genomic_DNA"/>
</dbReference>
<name>A0A833T6G7_PHYIN</name>
<evidence type="ECO:0000313" key="3">
    <source>
        <dbReference type="EMBL" id="KAF4136484.1"/>
    </source>
</evidence>
<evidence type="ECO:0000256" key="1">
    <source>
        <dbReference type="SAM" id="MobiDB-lite"/>
    </source>
</evidence>
<proteinExistence type="predicted"/>
<sequence length="107" mass="11839">MEANETERSHHNDNPRGDGGVAGATEGIGEHLDLNQGGVGPTNVQTEAEPARGSRAWIESMEKKTERTRWHQKDQAVGLKRLRTSSTSADHRTPLARPKTEEREVET</sequence>
<dbReference type="EMBL" id="WSZM01000237">
    <property type="protein sequence ID" value="KAF4037694.1"/>
    <property type="molecule type" value="Genomic_DNA"/>
</dbReference>
<protein>
    <submittedName>
        <fullName evidence="2">Uncharacterized protein</fullName>
    </submittedName>
</protein>
<dbReference type="AlphaFoldDB" id="A0A833T6G7"/>
<dbReference type="Proteomes" id="UP000704712">
    <property type="component" value="Unassembled WGS sequence"/>
</dbReference>
<dbReference type="Proteomes" id="UP000602510">
    <property type="component" value="Unassembled WGS sequence"/>
</dbReference>
<keyword evidence="4" id="KW-1185">Reference proteome</keyword>